<dbReference type="GO" id="GO:0006457">
    <property type="term" value="P:protein folding"/>
    <property type="evidence" value="ECO:0007669"/>
    <property type="project" value="UniProtKB-UniRule"/>
</dbReference>
<dbReference type="GO" id="GO:0051082">
    <property type="term" value="F:unfolded protein binding"/>
    <property type="evidence" value="ECO:0007669"/>
    <property type="project" value="UniProtKB-UniRule"/>
</dbReference>
<dbReference type="SUPFAM" id="SSF158855">
    <property type="entry name" value="Lipase chaperone-like"/>
    <property type="match status" value="1"/>
</dbReference>
<dbReference type="OrthoDB" id="7025807at2"/>
<evidence type="ECO:0000256" key="15">
    <source>
        <dbReference type="ARBA" id="ARBA00033028"/>
    </source>
</evidence>
<keyword evidence="7 16" id="KW-0812">Transmembrane</keyword>
<dbReference type="GO" id="GO:0005886">
    <property type="term" value="C:plasma membrane"/>
    <property type="evidence" value="ECO:0007669"/>
    <property type="project" value="UniProtKB-SubCell"/>
</dbReference>
<dbReference type="AlphaFoldDB" id="A0A1I4PIV0"/>
<evidence type="ECO:0000256" key="10">
    <source>
        <dbReference type="ARBA" id="ARBA00023098"/>
    </source>
</evidence>
<evidence type="ECO:0000256" key="16">
    <source>
        <dbReference type="HAMAP-Rule" id="MF_00790"/>
    </source>
</evidence>
<accession>A0A1I4PIV0</accession>
<evidence type="ECO:0000256" key="8">
    <source>
        <dbReference type="ARBA" id="ARBA00022963"/>
    </source>
</evidence>
<evidence type="ECO:0000256" key="5">
    <source>
        <dbReference type="ARBA" id="ARBA00022475"/>
    </source>
</evidence>
<comment type="subcellular location">
    <subcellularLocation>
        <location evidence="2">Cell inner membrane</location>
        <topology evidence="2">Single-pass membrane protein</topology>
        <orientation evidence="2">Periplasmic side</orientation>
    </subcellularLocation>
</comment>
<evidence type="ECO:0000313" key="19">
    <source>
        <dbReference type="Proteomes" id="UP000243629"/>
    </source>
</evidence>
<evidence type="ECO:0000256" key="14">
    <source>
        <dbReference type="ARBA" id="ARBA00031542"/>
    </source>
</evidence>
<keyword evidence="9 16" id="KW-1133">Transmembrane helix</keyword>
<evidence type="ECO:0000256" key="7">
    <source>
        <dbReference type="ARBA" id="ARBA00022692"/>
    </source>
</evidence>
<comment type="function">
    <text evidence="1 16">May be involved in the folding of the extracellular lipase during its passage through the periplasm.</text>
</comment>
<comment type="similarity">
    <text evidence="3 16">Belongs to the lipase chaperone family.</text>
</comment>
<keyword evidence="11 16" id="KW-0472">Membrane</keyword>
<dbReference type="HAMAP" id="MF_00790">
    <property type="entry name" value="Lipase_chap"/>
    <property type="match status" value="1"/>
</dbReference>
<dbReference type="GO" id="GO:0016042">
    <property type="term" value="P:lipid catabolic process"/>
    <property type="evidence" value="ECO:0007669"/>
    <property type="project" value="UniProtKB-UniRule"/>
</dbReference>
<dbReference type="STRING" id="1720063.SAMN05216217_102345"/>
<evidence type="ECO:0000256" key="4">
    <source>
        <dbReference type="ARBA" id="ARBA00019692"/>
    </source>
</evidence>
<dbReference type="RefSeq" id="WP_093473006.1">
    <property type="nucleotide sequence ID" value="NZ_FOUI01000002.1"/>
</dbReference>
<evidence type="ECO:0000256" key="2">
    <source>
        <dbReference type="ARBA" id="ARBA00004383"/>
    </source>
</evidence>
<feature type="compositionally biased region" description="Pro residues" evidence="17">
    <location>
        <begin position="36"/>
        <end position="45"/>
    </location>
</feature>
<keyword evidence="12 16" id="KW-0143">Chaperone</keyword>
<evidence type="ECO:0000256" key="6">
    <source>
        <dbReference type="ARBA" id="ARBA00022519"/>
    </source>
</evidence>
<dbReference type="Pfam" id="PF03280">
    <property type="entry name" value="Lipase_chap"/>
    <property type="match status" value="1"/>
</dbReference>
<evidence type="ECO:0000256" key="3">
    <source>
        <dbReference type="ARBA" id="ARBA00010358"/>
    </source>
</evidence>
<reference evidence="19" key="1">
    <citation type="submission" date="2016-10" db="EMBL/GenBank/DDBJ databases">
        <authorList>
            <person name="Varghese N."/>
            <person name="Submissions S."/>
        </authorList>
    </citation>
    <scope>NUCLEOTIDE SEQUENCE [LARGE SCALE GENOMIC DNA]</scope>
    <source>
        <strain evidence="19">DSM 24213</strain>
    </source>
</reference>
<keyword evidence="8 16" id="KW-0442">Lipid degradation</keyword>
<keyword evidence="19" id="KW-1185">Reference proteome</keyword>
<keyword evidence="10 16" id="KW-0443">Lipid metabolism</keyword>
<dbReference type="NCBIfam" id="NF002334">
    <property type="entry name" value="PRK01294.1-2"/>
    <property type="match status" value="1"/>
</dbReference>
<gene>
    <name evidence="16" type="primary">lifO</name>
    <name evidence="18" type="ORF">SAMN05216217_102345</name>
</gene>
<evidence type="ECO:0000256" key="12">
    <source>
        <dbReference type="ARBA" id="ARBA00023186"/>
    </source>
</evidence>
<organism evidence="18 19">
    <name type="scientific">Halopseudomonas yangmingensis</name>
    <dbReference type="NCBI Taxonomy" id="1720063"/>
    <lineage>
        <taxon>Bacteria</taxon>
        <taxon>Pseudomonadati</taxon>
        <taxon>Pseudomonadota</taxon>
        <taxon>Gammaproteobacteria</taxon>
        <taxon>Pseudomonadales</taxon>
        <taxon>Pseudomonadaceae</taxon>
        <taxon>Halopseudomonas</taxon>
    </lineage>
</organism>
<dbReference type="InterPro" id="IPR004961">
    <property type="entry name" value="Lipase_chaperone"/>
</dbReference>
<name>A0A1I4PIV0_9GAMM</name>
<proteinExistence type="inferred from homology"/>
<evidence type="ECO:0000256" key="11">
    <source>
        <dbReference type="ARBA" id="ARBA00023136"/>
    </source>
</evidence>
<keyword evidence="6 16" id="KW-0997">Cell inner membrane</keyword>
<feature type="region of interest" description="Disordered" evidence="17">
    <location>
        <begin position="29"/>
        <end position="66"/>
    </location>
</feature>
<evidence type="ECO:0000256" key="13">
    <source>
        <dbReference type="ARBA" id="ARBA00030948"/>
    </source>
</evidence>
<dbReference type="Proteomes" id="UP000243629">
    <property type="component" value="Unassembled WGS sequence"/>
</dbReference>
<protein>
    <recommendedName>
        <fullName evidence="4 16">Lipase chaperone</fullName>
    </recommendedName>
    <alternativeName>
        <fullName evidence="16">Lipase activator protein</fullName>
    </alternativeName>
    <alternativeName>
        <fullName evidence="15 16">Lipase foldase</fullName>
    </alternativeName>
    <alternativeName>
        <fullName evidence="13 16">Lipase helper protein</fullName>
    </alternativeName>
    <alternativeName>
        <fullName evidence="14 16">Lipase modulator</fullName>
    </alternativeName>
</protein>
<sequence>MKPLVYAPLLASALLLGWYLLPERETPEPRQAAVATPPPASPPTALPAMLTNQRPEQPPLEASQRGTQVDGQLQVDANGNLIVTDQLRHLFDYFLSAVGEISHAQALQRIRQYLQANLRAPALQQAEQLLDSYVEYLQALIELEERFPVVADLDGLRARELAVQRLRASLFDAEAHAAFFAKEELYNGFTLDRLAIQHDSQSSAAEKAEQIEALREGLPEELQALLVPQLHSELRQQTSQLQAQGASAEEIRELRMNMVGPEATARLEALDQQRNQWQQRFQRFSEQRQQILRQSGLADSDRQAELEQLLHSQFTDSERLRVLSLLELQGD</sequence>
<evidence type="ECO:0000256" key="17">
    <source>
        <dbReference type="SAM" id="MobiDB-lite"/>
    </source>
</evidence>
<evidence type="ECO:0000256" key="9">
    <source>
        <dbReference type="ARBA" id="ARBA00022989"/>
    </source>
</evidence>
<keyword evidence="5 16" id="KW-1003">Cell membrane</keyword>
<evidence type="ECO:0000256" key="1">
    <source>
        <dbReference type="ARBA" id="ARBA00003280"/>
    </source>
</evidence>
<dbReference type="EMBL" id="FOUI01000002">
    <property type="protein sequence ID" value="SFM27363.1"/>
    <property type="molecule type" value="Genomic_DNA"/>
</dbReference>
<evidence type="ECO:0000313" key="18">
    <source>
        <dbReference type="EMBL" id="SFM27363.1"/>
    </source>
</evidence>